<reference evidence="2 3" key="1">
    <citation type="journal article" date="2012" name="J. Bacteriol.">
        <title>Twenty-one genome sequences from Pseudomonas species and 19 genome sequences from diverse bacteria isolated from the rhizosphere and endosphere of Populus deltoides.</title>
        <authorList>
            <person name="Brown S.D."/>
            <person name="Utturkar S.M."/>
            <person name="Klingeman D.M."/>
            <person name="Johnson C.M."/>
            <person name="Martin S.L."/>
            <person name="Land M.L."/>
            <person name="Lu T.Y."/>
            <person name="Schadt C.W."/>
            <person name="Doktycz M.J."/>
            <person name="Pelletier D.A."/>
        </authorList>
    </citation>
    <scope>NUCLEOTIDE SEQUENCE [LARGE SCALE GENOMIC DNA]</scope>
    <source>
        <strain evidence="2 3">CF314</strain>
    </source>
</reference>
<feature type="transmembrane region" description="Helical" evidence="1">
    <location>
        <begin position="21"/>
        <end position="39"/>
    </location>
</feature>
<proteinExistence type="predicted"/>
<accession>J2T987</accession>
<gene>
    <name evidence="2" type="ORF">PMI13_00904</name>
</gene>
<evidence type="ECO:0000313" key="2">
    <source>
        <dbReference type="EMBL" id="EJL74662.1"/>
    </source>
</evidence>
<evidence type="ECO:0000313" key="3">
    <source>
        <dbReference type="Proteomes" id="UP000007509"/>
    </source>
</evidence>
<dbReference type="EMBL" id="AKJY01000013">
    <property type="protein sequence ID" value="EJL74662.1"/>
    <property type="molecule type" value="Genomic_DNA"/>
</dbReference>
<keyword evidence="1" id="KW-0812">Transmembrane</keyword>
<protein>
    <submittedName>
        <fullName evidence="2">Uncharacterized protein</fullName>
    </submittedName>
</protein>
<dbReference type="AlphaFoldDB" id="J2T987"/>
<comment type="caution">
    <text evidence="2">The sequence shown here is derived from an EMBL/GenBank/DDBJ whole genome shotgun (WGS) entry which is preliminary data.</text>
</comment>
<feature type="transmembrane region" description="Helical" evidence="1">
    <location>
        <begin position="51"/>
        <end position="71"/>
    </location>
</feature>
<keyword evidence="1" id="KW-1133">Transmembrane helix</keyword>
<evidence type="ECO:0000256" key="1">
    <source>
        <dbReference type="SAM" id="Phobius"/>
    </source>
</evidence>
<dbReference type="Proteomes" id="UP000007509">
    <property type="component" value="Unassembled WGS sequence"/>
</dbReference>
<sequence length="111" mass="12782">MIWLIFTQHTYNPISVKGTEFLKFYLILLLGFYTSVMISKSLKKTSSKTTLYFMIFILILGIVKLIKGLMIEKPVGYLVMILMIEGIVILCQPGLKSNIKHKEIQPKKRLS</sequence>
<name>J2T987_9FLAO</name>
<keyword evidence="3" id="KW-1185">Reference proteome</keyword>
<organism evidence="2 3">
    <name type="scientific">Chryseobacterium populi</name>
    <dbReference type="NCBI Taxonomy" id="1144316"/>
    <lineage>
        <taxon>Bacteria</taxon>
        <taxon>Pseudomonadati</taxon>
        <taxon>Bacteroidota</taxon>
        <taxon>Flavobacteriia</taxon>
        <taxon>Flavobacteriales</taxon>
        <taxon>Weeksellaceae</taxon>
        <taxon>Chryseobacterium group</taxon>
        <taxon>Chryseobacterium</taxon>
    </lineage>
</organism>
<keyword evidence="1" id="KW-0472">Membrane</keyword>